<reference evidence="3" key="1">
    <citation type="submission" date="2020-05" db="EMBL/GenBank/DDBJ databases">
        <title>Mycena genomes resolve the evolution of fungal bioluminescence.</title>
        <authorList>
            <person name="Tsai I.J."/>
        </authorList>
    </citation>
    <scope>NUCLEOTIDE SEQUENCE</scope>
    <source>
        <strain evidence="3">160909Yilan</strain>
    </source>
</reference>
<feature type="transmembrane region" description="Helical" evidence="1">
    <location>
        <begin position="115"/>
        <end position="137"/>
    </location>
</feature>
<dbReference type="EMBL" id="JACAZH010000028">
    <property type="protein sequence ID" value="KAF7340932.1"/>
    <property type="molecule type" value="Genomic_DNA"/>
</dbReference>
<dbReference type="AlphaFoldDB" id="A0A8H7CM27"/>
<keyword evidence="1" id="KW-1133">Transmembrane helix</keyword>
<evidence type="ECO:0000259" key="2">
    <source>
        <dbReference type="Pfam" id="PF10544"/>
    </source>
</evidence>
<evidence type="ECO:0000313" key="4">
    <source>
        <dbReference type="Proteomes" id="UP000623467"/>
    </source>
</evidence>
<keyword evidence="1" id="KW-0812">Transmembrane</keyword>
<proteinExistence type="predicted"/>
<keyword evidence="4" id="KW-1185">Reference proteome</keyword>
<evidence type="ECO:0000256" key="1">
    <source>
        <dbReference type="SAM" id="Phobius"/>
    </source>
</evidence>
<name>A0A8H7CM27_9AGAR</name>
<dbReference type="Pfam" id="PF10544">
    <property type="entry name" value="T5orf172"/>
    <property type="match status" value="1"/>
</dbReference>
<sequence length="141" mass="16294">MSGIGNRISSVLSFHHALTASPSATDYLGALYAYTVDDVLKTGRALDPPIRKKQWCRQCRGEWQNWLPFYWKVPHAKKFEKIIHVELKRRGAWLGCEQCWFCLTLHQEKYDLRQIGGVTGFIAIVEAWLAALGWPIIRVYM</sequence>
<feature type="domain" description="Bacteriophage T5 Orf172 DNA-binding" evidence="2">
    <location>
        <begin position="37"/>
        <end position="108"/>
    </location>
</feature>
<protein>
    <recommendedName>
        <fullName evidence="2">Bacteriophage T5 Orf172 DNA-binding domain-containing protein</fullName>
    </recommendedName>
</protein>
<organism evidence="3 4">
    <name type="scientific">Mycena sanguinolenta</name>
    <dbReference type="NCBI Taxonomy" id="230812"/>
    <lineage>
        <taxon>Eukaryota</taxon>
        <taxon>Fungi</taxon>
        <taxon>Dikarya</taxon>
        <taxon>Basidiomycota</taxon>
        <taxon>Agaricomycotina</taxon>
        <taxon>Agaricomycetes</taxon>
        <taxon>Agaricomycetidae</taxon>
        <taxon>Agaricales</taxon>
        <taxon>Marasmiineae</taxon>
        <taxon>Mycenaceae</taxon>
        <taxon>Mycena</taxon>
    </lineage>
</organism>
<dbReference type="OrthoDB" id="3051291at2759"/>
<gene>
    <name evidence="3" type="ORF">MSAN_02078200</name>
</gene>
<dbReference type="InterPro" id="IPR018306">
    <property type="entry name" value="Phage_T5_Orf172_DNA-bd"/>
</dbReference>
<accession>A0A8H7CM27</accession>
<comment type="caution">
    <text evidence="3">The sequence shown here is derived from an EMBL/GenBank/DDBJ whole genome shotgun (WGS) entry which is preliminary data.</text>
</comment>
<keyword evidence="1" id="KW-0472">Membrane</keyword>
<evidence type="ECO:0000313" key="3">
    <source>
        <dbReference type="EMBL" id="KAF7340932.1"/>
    </source>
</evidence>
<dbReference type="Proteomes" id="UP000623467">
    <property type="component" value="Unassembled WGS sequence"/>
</dbReference>